<keyword evidence="6 12" id="KW-0418">Kinase</keyword>
<dbReference type="Gene3D" id="1.20.5.1930">
    <property type="match status" value="1"/>
</dbReference>
<keyword evidence="7" id="KW-0067">ATP-binding</keyword>
<name>A0A7W3JKM7_9MICO</name>
<dbReference type="InterPro" id="IPR036890">
    <property type="entry name" value="HATPase_C_sf"/>
</dbReference>
<evidence type="ECO:0000313" key="14">
    <source>
        <dbReference type="Proteomes" id="UP000522688"/>
    </source>
</evidence>
<dbReference type="Proteomes" id="UP000522688">
    <property type="component" value="Unassembled WGS sequence"/>
</dbReference>
<dbReference type="SUPFAM" id="SSF55874">
    <property type="entry name" value="ATPase domain of HSP90 chaperone/DNA topoisomerase II/histidine kinase"/>
    <property type="match status" value="1"/>
</dbReference>
<evidence type="ECO:0000256" key="5">
    <source>
        <dbReference type="ARBA" id="ARBA00022741"/>
    </source>
</evidence>
<feature type="domain" description="Signal transduction histidine kinase subgroup 3 dimerisation and phosphoacceptor" evidence="10">
    <location>
        <begin position="177"/>
        <end position="242"/>
    </location>
</feature>
<evidence type="ECO:0000256" key="6">
    <source>
        <dbReference type="ARBA" id="ARBA00022777"/>
    </source>
</evidence>
<organism evidence="12 14">
    <name type="scientific">Frigoribacterium faeni</name>
    <dbReference type="NCBI Taxonomy" id="145483"/>
    <lineage>
        <taxon>Bacteria</taxon>
        <taxon>Bacillati</taxon>
        <taxon>Actinomycetota</taxon>
        <taxon>Actinomycetes</taxon>
        <taxon>Micrococcales</taxon>
        <taxon>Microbacteriaceae</taxon>
        <taxon>Frigoribacterium</taxon>
    </lineage>
</organism>
<dbReference type="InterPro" id="IPR050482">
    <property type="entry name" value="Sensor_HK_TwoCompSys"/>
</dbReference>
<evidence type="ECO:0000256" key="4">
    <source>
        <dbReference type="ARBA" id="ARBA00022679"/>
    </source>
</evidence>
<proteinExistence type="predicted"/>
<evidence type="ECO:0000256" key="2">
    <source>
        <dbReference type="ARBA" id="ARBA00012438"/>
    </source>
</evidence>
<feature type="transmembrane region" description="Helical" evidence="9">
    <location>
        <begin position="96"/>
        <end position="116"/>
    </location>
</feature>
<dbReference type="PANTHER" id="PTHR24421:SF10">
    <property type="entry name" value="NITRATE_NITRITE SENSOR PROTEIN NARQ"/>
    <property type="match status" value="1"/>
</dbReference>
<evidence type="ECO:0000256" key="9">
    <source>
        <dbReference type="SAM" id="Phobius"/>
    </source>
</evidence>
<dbReference type="RefSeq" id="WP_167627331.1">
    <property type="nucleotide sequence ID" value="NZ_BAAAHR010000003.1"/>
</dbReference>
<evidence type="ECO:0000256" key="7">
    <source>
        <dbReference type="ARBA" id="ARBA00022840"/>
    </source>
</evidence>
<reference evidence="12 14" key="2">
    <citation type="submission" date="2020-07" db="EMBL/GenBank/DDBJ databases">
        <title>Sequencing the genomes of 1000 actinobacteria strains.</title>
        <authorList>
            <person name="Klenk H.-P."/>
        </authorList>
    </citation>
    <scope>NUCLEOTIDE SEQUENCE [LARGE SCALE GENOMIC DNA]</scope>
    <source>
        <strain evidence="12 14">DSM 10309</strain>
    </source>
</reference>
<evidence type="ECO:0000313" key="13">
    <source>
        <dbReference type="Proteomes" id="UP000321154"/>
    </source>
</evidence>
<dbReference type="GO" id="GO:0046983">
    <property type="term" value="F:protein dimerization activity"/>
    <property type="evidence" value="ECO:0007669"/>
    <property type="project" value="InterPro"/>
</dbReference>
<feature type="transmembrane region" description="Helical" evidence="9">
    <location>
        <begin position="128"/>
        <end position="145"/>
    </location>
</feature>
<dbReference type="Proteomes" id="UP000321154">
    <property type="component" value="Unassembled WGS sequence"/>
</dbReference>
<keyword evidence="13" id="KW-1185">Reference proteome</keyword>
<keyword evidence="3" id="KW-0597">Phosphoprotein</keyword>
<dbReference type="Pfam" id="PF07730">
    <property type="entry name" value="HisKA_3"/>
    <property type="match status" value="1"/>
</dbReference>
<dbReference type="Gene3D" id="3.30.565.10">
    <property type="entry name" value="Histidine kinase-like ATPase, C-terminal domain"/>
    <property type="match status" value="1"/>
</dbReference>
<keyword evidence="5" id="KW-0547">Nucleotide-binding</keyword>
<evidence type="ECO:0000256" key="1">
    <source>
        <dbReference type="ARBA" id="ARBA00000085"/>
    </source>
</evidence>
<dbReference type="EMBL" id="JACGWW010000006">
    <property type="protein sequence ID" value="MBA8814637.1"/>
    <property type="molecule type" value="Genomic_DNA"/>
</dbReference>
<dbReference type="InterPro" id="IPR011712">
    <property type="entry name" value="Sig_transdc_His_kin_sub3_dim/P"/>
</dbReference>
<accession>A0A7W3JKM7</accession>
<evidence type="ECO:0000313" key="12">
    <source>
        <dbReference type="EMBL" id="MBA8814637.1"/>
    </source>
</evidence>
<dbReference type="GO" id="GO:0016020">
    <property type="term" value="C:membrane"/>
    <property type="evidence" value="ECO:0007669"/>
    <property type="project" value="InterPro"/>
</dbReference>
<keyword evidence="9" id="KW-1133">Transmembrane helix</keyword>
<evidence type="ECO:0000313" key="11">
    <source>
        <dbReference type="EMBL" id="GEK83531.1"/>
    </source>
</evidence>
<evidence type="ECO:0000256" key="3">
    <source>
        <dbReference type="ARBA" id="ARBA00022553"/>
    </source>
</evidence>
<dbReference type="GO" id="GO:0005524">
    <property type="term" value="F:ATP binding"/>
    <property type="evidence" value="ECO:0007669"/>
    <property type="project" value="UniProtKB-KW"/>
</dbReference>
<dbReference type="GO" id="GO:0000155">
    <property type="term" value="F:phosphorelay sensor kinase activity"/>
    <property type="evidence" value="ECO:0007669"/>
    <property type="project" value="InterPro"/>
</dbReference>
<keyword evidence="9" id="KW-0472">Membrane</keyword>
<dbReference type="PANTHER" id="PTHR24421">
    <property type="entry name" value="NITRATE/NITRITE SENSOR PROTEIN NARX-RELATED"/>
    <property type="match status" value="1"/>
</dbReference>
<feature type="transmembrane region" description="Helical" evidence="9">
    <location>
        <begin position="36"/>
        <end position="53"/>
    </location>
</feature>
<comment type="caution">
    <text evidence="12">The sequence shown here is derived from an EMBL/GenBank/DDBJ whole genome shotgun (WGS) entry which is preliminary data.</text>
</comment>
<dbReference type="EC" id="2.7.13.3" evidence="2"/>
<reference evidence="11 13" key="1">
    <citation type="submission" date="2019-07" db="EMBL/GenBank/DDBJ databases">
        <title>Whole genome shotgun sequence of Frigoribacterium faeni NBRC 103066.</title>
        <authorList>
            <person name="Hosoyama A."/>
            <person name="Uohara A."/>
            <person name="Ohji S."/>
            <person name="Ichikawa N."/>
        </authorList>
    </citation>
    <scope>NUCLEOTIDE SEQUENCE [LARGE SCALE GENOMIC DNA]</scope>
    <source>
        <strain evidence="11 13">NBRC 103066</strain>
    </source>
</reference>
<dbReference type="EMBL" id="BJUV01000016">
    <property type="protein sequence ID" value="GEK83531.1"/>
    <property type="molecule type" value="Genomic_DNA"/>
</dbReference>
<dbReference type="CDD" id="cd16917">
    <property type="entry name" value="HATPase_UhpB-NarQ-NarX-like"/>
    <property type="match status" value="1"/>
</dbReference>
<evidence type="ECO:0000259" key="10">
    <source>
        <dbReference type="Pfam" id="PF07730"/>
    </source>
</evidence>
<protein>
    <recommendedName>
        <fullName evidence="2">histidine kinase</fullName>
        <ecNumber evidence="2">2.7.13.3</ecNumber>
    </recommendedName>
</protein>
<feature type="transmembrane region" description="Helical" evidence="9">
    <location>
        <begin position="58"/>
        <end position="76"/>
    </location>
</feature>
<feature type="transmembrane region" description="Helical" evidence="9">
    <location>
        <begin position="12"/>
        <end position="30"/>
    </location>
</feature>
<evidence type="ECO:0000256" key="8">
    <source>
        <dbReference type="ARBA" id="ARBA00023012"/>
    </source>
</evidence>
<dbReference type="AlphaFoldDB" id="A0A7W3JKM7"/>
<comment type="catalytic activity">
    <reaction evidence="1">
        <text>ATP + protein L-histidine = ADP + protein N-phospho-L-histidine.</text>
        <dbReference type="EC" id="2.7.13.3"/>
    </reaction>
</comment>
<sequence>MPSPAGVRLAERVVLVVVLVALVVNLVAPLFQDGPVVPAVASGLLSVLGVGLLRRRPVVALVVVSLAGIVASLGGADPTGAWSIAVFVAFLQSLRRLPAVLVGSVVGVTSAVAVALHEGQVSLERPTASIAAVCGVAAAAAGSAVRSNLRWRAELEGRAHDAIENRRAAVDRSVAEERVRIARDLHDSIGHHIAVVSVHLGTAQVTVSEDDRATRASLESARDAVRAVLVETQQVLRVLRRGDAPSDLEPPPDHAGVPALVASARSAGLVVDVTLRGLDRPLAPVVSTAVHRIVQEALTNALKHGGGQVSLRVEIAEAVLIEAANVRADGGGPATGPDHPGGHGLIGMTERATSVGGRVEHWTEGRVFWLRAVLPADAPSTDAALEEARR</sequence>
<keyword evidence="8" id="KW-0902">Two-component regulatory system</keyword>
<keyword evidence="9" id="KW-0812">Transmembrane</keyword>
<gene>
    <name evidence="12" type="ORF">FB463_002912</name>
    <name evidence="11" type="ORF">FFA01_18400</name>
</gene>
<keyword evidence="4" id="KW-0808">Transferase</keyword>